<evidence type="ECO:0000313" key="1">
    <source>
        <dbReference type="EMBL" id="AKU42411.1"/>
    </source>
</evidence>
<proteinExistence type="predicted"/>
<dbReference type="KEGG" id="vg:26625914"/>
<evidence type="ECO:0000313" key="2">
    <source>
        <dbReference type="Proteomes" id="UP000202614"/>
    </source>
</evidence>
<dbReference type="EMBL" id="KT004677">
    <property type="protein sequence ID" value="AKU42411.1"/>
    <property type="molecule type" value="Genomic_DNA"/>
</dbReference>
<dbReference type="InterPro" id="IPR035341">
    <property type="entry name" value="Gp63"/>
</dbReference>
<dbReference type="Pfam" id="PF17471">
    <property type="entry name" value="GP63"/>
    <property type="match status" value="1"/>
</dbReference>
<organism evidence="1 2">
    <name type="scientific">Mycobacterium phage UnionJack</name>
    <dbReference type="NCBI Taxonomy" id="1673876"/>
    <lineage>
        <taxon>Viruses</taxon>
        <taxon>Duplodnaviria</taxon>
        <taxon>Heunggongvirae</taxon>
        <taxon>Uroviricota</taxon>
        <taxon>Caudoviricetes</taxon>
        <taxon>Benedictvirus</taxon>
        <taxon>Benedictvirus unionjack</taxon>
    </lineage>
</organism>
<reference evidence="1 2" key="1">
    <citation type="submission" date="2015-06" db="EMBL/GenBank/DDBJ databases">
        <authorList>
            <person name="Alford R.F."/>
            <person name="Ferguson J.R."/>
            <person name="Griffin W.B."/>
            <person name="Guertin S.W."/>
            <person name="Mascioli J.B."/>
            <person name="Mishra N."/>
            <person name="Munoz M.J."/>
            <person name="Parrella L.E."/>
            <person name="Poss L.M."/>
            <person name="Ranjan D."/>
            <person name="Sack Q.V."/>
            <person name="Sentis A.J."/>
            <person name="Sopp T.K."/>
            <person name="Thomas A."/>
            <person name="Wienbar S.R."/>
            <person name="Woolford M."/>
            <person name="Forsyth K.S."/>
            <person name="Chandra V.M."/>
            <person name="Braun M.A."/>
            <person name="Jarvik J."/>
            <person name="Lopez A.J."/>
            <person name="Bradley K.W."/>
            <person name="Asai D.J."/>
            <person name="Bowman C.A."/>
            <person name="Russell D.A."/>
            <person name="Pope W.H."/>
            <person name="Jacobs-Sera D."/>
            <person name="Hendrix R.W."/>
            <person name="Hatfull G.F."/>
        </authorList>
    </citation>
    <scope>NUCLEOTIDE SEQUENCE [LARGE SCALE GENOMIC DNA]</scope>
</reference>
<dbReference type="RefSeq" id="YP_009198831.1">
    <property type="nucleotide sequence ID" value="NC_028802.1"/>
</dbReference>
<accession>A0A0K1LIU1</accession>
<dbReference type="GeneID" id="26625914"/>
<dbReference type="Proteomes" id="UP000202614">
    <property type="component" value="Segment"/>
</dbReference>
<sequence>MTTDKSALPLDIVRKANMTTITPNHLARVDLRSQILSALLDNKTVSRKETRSKSIKDKQGNPKKIVTEHHDINLYEDYEVEIPVPTLAGNVSALNVERAAKRWLR</sequence>
<keyword evidence="2" id="KW-1185">Reference proteome</keyword>
<name>A0A0K1LIU1_9CAUD</name>
<dbReference type="OrthoDB" id="19170at10239"/>
<protein>
    <submittedName>
        <fullName evidence="1">Uncharacterized protein</fullName>
    </submittedName>
</protein>
<gene>
    <name evidence="1" type="ORF">UNIONJACK_59</name>
</gene>